<dbReference type="PANTHER" id="PTHR42732:SF1">
    <property type="entry name" value="BETA-MANNOSIDASE"/>
    <property type="match status" value="1"/>
</dbReference>
<proteinExistence type="inferred from homology"/>
<evidence type="ECO:0000256" key="2">
    <source>
        <dbReference type="ARBA" id="ARBA00022801"/>
    </source>
</evidence>
<comment type="caution">
    <text evidence="10">The sequence shown here is derived from an EMBL/GenBank/DDBJ whole genome shotgun (WGS) entry which is preliminary data.</text>
</comment>
<reference evidence="10" key="2">
    <citation type="submission" date="2021-04" db="EMBL/GenBank/DDBJ databases">
        <authorList>
            <person name="Gilroy R."/>
        </authorList>
    </citation>
    <scope>NUCLEOTIDE SEQUENCE</scope>
    <source>
        <strain evidence="10">5134</strain>
    </source>
</reference>
<evidence type="ECO:0000259" key="7">
    <source>
        <dbReference type="Pfam" id="PF02837"/>
    </source>
</evidence>
<dbReference type="SUPFAM" id="SSF51445">
    <property type="entry name" value="(Trans)glycosidases"/>
    <property type="match status" value="1"/>
</dbReference>
<dbReference type="Pfam" id="PF00703">
    <property type="entry name" value="Glyco_hydro_2"/>
    <property type="match status" value="1"/>
</dbReference>
<dbReference type="Pfam" id="PF02836">
    <property type="entry name" value="Glyco_hydro_2_C"/>
    <property type="match status" value="1"/>
</dbReference>
<feature type="signal peptide" evidence="4">
    <location>
        <begin position="1"/>
        <end position="21"/>
    </location>
</feature>
<dbReference type="InterPro" id="IPR008979">
    <property type="entry name" value="Galactose-bd-like_sf"/>
</dbReference>
<dbReference type="SUPFAM" id="SSF49303">
    <property type="entry name" value="beta-Galactosidase/glucuronidase domain"/>
    <property type="match status" value="1"/>
</dbReference>
<protein>
    <submittedName>
        <fullName evidence="10">Glycoside hydrolase family 2 protein</fullName>
    </submittedName>
</protein>
<evidence type="ECO:0000259" key="6">
    <source>
        <dbReference type="Pfam" id="PF02836"/>
    </source>
</evidence>
<feature type="domain" description="Glycosyl hydrolases family 2 sugar binding" evidence="7">
    <location>
        <begin position="35"/>
        <end position="201"/>
    </location>
</feature>
<dbReference type="InterPro" id="IPR006103">
    <property type="entry name" value="Glyco_hydro_2_cat"/>
</dbReference>
<name>A0A9D2CBV4_9BACT</name>
<reference evidence="10" key="1">
    <citation type="journal article" date="2021" name="PeerJ">
        <title>Extensive microbial diversity within the chicken gut microbiome revealed by metagenomics and culture.</title>
        <authorList>
            <person name="Gilroy R."/>
            <person name="Ravi A."/>
            <person name="Getino M."/>
            <person name="Pursley I."/>
            <person name="Horton D.L."/>
            <person name="Alikhan N.F."/>
            <person name="Baker D."/>
            <person name="Gharbi K."/>
            <person name="Hall N."/>
            <person name="Watson M."/>
            <person name="Adriaenssens E.M."/>
            <person name="Foster-Nyarko E."/>
            <person name="Jarju S."/>
            <person name="Secka A."/>
            <person name="Antonio M."/>
            <person name="Oren A."/>
            <person name="Chaudhuri R.R."/>
            <person name="La Ragione R."/>
            <person name="Hildebrand F."/>
            <person name="Pallen M.J."/>
        </authorList>
    </citation>
    <scope>NUCLEOTIDE SEQUENCE</scope>
    <source>
        <strain evidence="10">5134</strain>
    </source>
</reference>
<feature type="chain" id="PRO_5038427807" evidence="4">
    <location>
        <begin position="22"/>
        <end position="793"/>
    </location>
</feature>
<evidence type="ECO:0000259" key="8">
    <source>
        <dbReference type="Pfam" id="PF16355"/>
    </source>
</evidence>
<dbReference type="Pfam" id="PF16355">
    <property type="entry name" value="DUF4982"/>
    <property type="match status" value="1"/>
</dbReference>
<evidence type="ECO:0000256" key="1">
    <source>
        <dbReference type="ARBA" id="ARBA00007401"/>
    </source>
</evidence>
<feature type="domain" description="DUF4982" evidence="8">
    <location>
        <begin position="604"/>
        <end position="646"/>
    </location>
</feature>
<evidence type="ECO:0000256" key="4">
    <source>
        <dbReference type="SAM" id="SignalP"/>
    </source>
</evidence>
<dbReference type="Proteomes" id="UP000886844">
    <property type="component" value="Unassembled WGS sequence"/>
</dbReference>
<dbReference type="InterPro" id="IPR032311">
    <property type="entry name" value="DUF4982"/>
</dbReference>
<evidence type="ECO:0000256" key="3">
    <source>
        <dbReference type="ARBA" id="ARBA00023295"/>
    </source>
</evidence>
<evidence type="ECO:0000259" key="9">
    <source>
        <dbReference type="Pfam" id="PF18565"/>
    </source>
</evidence>
<organism evidence="10 11">
    <name type="scientific">Candidatus Alistipes intestinigallinarum</name>
    <dbReference type="NCBI Taxonomy" id="2838440"/>
    <lineage>
        <taxon>Bacteria</taxon>
        <taxon>Pseudomonadati</taxon>
        <taxon>Bacteroidota</taxon>
        <taxon>Bacteroidia</taxon>
        <taxon>Bacteroidales</taxon>
        <taxon>Rikenellaceae</taxon>
        <taxon>Alistipes</taxon>
    </lineage>
</organism>
<accession>A0A9D2CBV4</accession>
<dbReference type="InterPro" id="IPR006104">
    <property type="entry name" value="Glyco_hydro_2_N"/>
</dbReference>
<dbReference type="InterPro" id="IPR040605">
    <property type="entry name" value="Glyco_hydro2_dom5"/>
</dbReference>
<dbReference type="Gene3D" id="2.60.120.260">
    <property type="entry name" value="Galactose-binding domain-like"/>
    <property type="match status" value="1"/>
</dbReference>
<keyword evidence="2 10" id="KW-0378">Hydrolase</keyword>
<dbReference type="GO" id="GO:0004553">
    <property type="term" value="F:hydrolase activity, hydrolyzing O-glycosyl compounds"/>
    <property type="evidence" value="ECO:0007669"/>
    <property type="project" value="InterPro"/>
</dbReference>
<dbReference type="InterPro" id="IPR013783">
    <property type="entry name" value="Ig-like_fold"/>
</dbReference>
<feature type="domain" description="Glycoside hydrolase family 2 immunoglobulin-like beta-sandwich" evidence="5">
    <location>
        <begin position="220"/>
        <end position="323"/>
    </location>
</feature>
<dbReference type="Gene3D" id="2.60.40.10">
    <property type="entry name" value="Immunoglobulins"/>
    <property type="match status" value="3"/>
</dbReference>
<evidence type="ECO:0000313" key="10">
    <source>
        <dbReference type="EMBL" id="HIY69691.1"/>
    </source>
</evidence>
<dbReference type="SUPFAM" id="SSF49785">
    <property type="entry name" value="Galactose-binding domain-like"/>
    <property type="match status" value="1"/>
</dbReference>
<dbReference type="PANTHER" id="PTHR42732">
    <property type="entry name" value="BETA-GALACTOSIDASE"/>
    <property type="match status" value="1"/>
</dbReference>
<keyword evidence="3" id="KW-0326">Glycosidase</keyword>
<dbReference type="InterPro" id="IPR006102">
    <property type="entry name" value="Ig-like_GH2"/>
</dbReference>
<dbReference type="AlphaFoldDB" id="A0A9D2CBV4"/>
<comment type="similarity">
    <text evidence="1">Belongs to the glycosyl hydrolase 2 family.</text>
</comment>
<dbReference type="InterPro" id="IPR036156">
    <property type="entry name" value="Beta-gal/glucu_dom_sf"/>
</dbReference>
<dbReference type="Pfam" id="PF02837">
    <property type="entry name" value="Glyco_hydro_2_N"/>
    <property type="match status" value="1"/>
</dbReference>
<sequence>MKTWRYLLLSLLCTAASLPPADVSAQRRIEPANHDWLFRYREAAGKAPKGIPPEARTGCDESNWQRIAIPHTWQTYETTGELHPFIASPHARDNARWWDGKGFYRKHFRLRPEMRGRKLFIEFDGVMKNCLAYLNGHLIGEHLGGYGCFYFELTDYVDYEGDNLFVLEVSNQQTDPQRVPPMDAGCWNFYGGIYRNVRLVSTDDVFIPFQGSYKHEGGTHITTENPSDTLSRVRIRTWVRNERAERQAVVLTTSIMDGSGKIVASASTPQNIHPQETALYDETFEIASPERWSPAHPNLYKVVSTVNVGTEYCDRYESVFGIRTFTWNHAEQQLYVNGEPVNIQGFNRHQEYPWLGDAIPYFIHRMDLLDMKNNLNCTALRPGQYCSGPEVFSLADSLGLLTFAELPNVKNRPFSPEAQWMQTVEMVRQLRNHPSVLLFDMGDETDRAADSRWAYMESPGHFITCRHCEESGGKFVSITPKELRMSKMLRCSVRGWYGDDEKPLRPENQQWTSNDEFRHQVALEGKKPGSADDRIDQRNLMVWLYADHGCDREYRNAPLLHYNPKGWVDSYRVPKYAYYLWQANYALRPMVFAMPHYWRQQYLGERHPIVVDSNCEEVELFVSNRSLGTRRPTAENRHSVTFPDVEVCRKTLRIEGRNRSVKVAEYLLPMTGRAERLTLTASHTTVDAALDGVFLVTADIVDREGHHIYGARPSVKWEVEGPATLVGPAEYVSQFDDSAAHTGSLYIDMPVSNVVRPTGEPGEIRIRVSAEGLVPAETSVRATPCKAVKNITQ</sequence>
<feature type="domain" description="Glycoside hydrolase family 2 catalytic" evidence="6">
    <location>
        <begin position="331"/>
        <end position="450"/>
    </location>
</feature>
<feature type="domain" description="Glycoside hydrolase family 2" evidence="9">
    <location>
        <begin position="677"/>
        <end position="778"/>
    </location>
</feature>
<dbReference type="InterPro" id="IPR017853">
    <property type="entry name" value="GH"/>
</dbReference>
<keyword evidence="4" id="KW-0732">Signal</keyword>
<evidence type="ECO:0000259" key="5">
    <source>
        <dbReference type="Pfam" id="PF00703"/>
    </source>
</evidence>
<dbReference type="Pfam" id="PF18565">
    <property type="entry name" value="Glyco_hydro2_C5"/>
    <property type="match status" value="1"/>
</dbReference>
<evidence type="ECO:0000313" key="11">
    <source>
        <dbReference type="Proteomes" id="UP000886844"/>
    </source>
</evidence>
<dbReference type="Gene3D" id="3.20.20.80">
    <property type="entry name" value="Glycosidases"/>
    <property type="match status" value="1"/>
</dbReference>
<dbReference type="EMBL" id="DXDA01000074">
    <property type="protein sequence ID" value="HIY69691.1"/>
    <property type="molecule type" value="Genomic_DNA"/>
</dbReference>
<dbReference type="InterPro" id="IPR051913">
    <property type="entry name" value="GH2_Domain-Containing"/>
</dbReference>
<gene>
    <name evidence="10" type="ORF">H9828_09770</name>
</gene>
<dbReference type="GO" id="GO:0005975">
    <property type="term" value="P:carbohydrate metabolic process"/>
    <property type="evidence" value="ECO:0007669"/>
    <property type="project" value="InterPro"/>
</dbReference>